<evidence type="ECO:0000313" key="1">
    <source>
        <dbReference type="EMBL" id="MBF7812215.1"/>
    </source>
</evidence>
<comment type="caution">
    <text evidence="1">The sequence shown here is derived from an EMBL/GenBank/DDBJ whole genome shotgun (WGS) entry which is preliminary data.</text>
</comment>
<evidence type="ECO:0000313" key="2">
    <source>
        <dbReference type="Proteomes" id="UP000631418"/>
    </source>
</evidence>
<accession>A0AAE2V0I2</accession>
<sequence length="113" mass="13225">MFYLFLDVLRSQTTKEEFTEIVTMTDDDIKFNRVYFGKTTNLKQYIRICTLCTKAFSRTVTKSMKEILDSLDRIVDATFERSDKGTYKSLGEILSEEVKKARNQEGNYAKHIN</sequence>
<gene>
    <name evidence="1" type="ORF">IS491_26870</name>
</gene>
<dbReference type="EMBL" id="JADOEF010000004">
    <property type="protein sequence ID" value="MBF7812215.1"/>
    <property type="molecule type" value="Genomic_DNA"/>
</dbReference>
<dbReference type="Proteomes" id="UP000631418">
    <property type="component" value="Unassembled WGS sequence"/>
</dbReference>
<protein>
    <submittedName>
        <fullName evidence="1">Uncharacterized protein</fullName>
    </submittedName>
</protein>
<dbReference type="RefSeq" id="WP_011968944.1">
    <property type="nucleotide sequence ID" value="NZ_CP073279.1"/>
</dbReference>
<organism evidence="1 2">
    <name type="scientific">Clostridium beijerinckii</name>
    <name type="common">Clostridium MP</name>
    <dbReference type="NCBI Taxonomy" id="1520"/>
    <lineage>
        <taxon>Bacteria</taxon>
        <taxon>Bacillati</taxon>
        <taxon>Bacillota</taxon>
        <taxon>Clostridia</taxon>
        <taxon>Eubacteriales</taxon>
        <taxon>Clostridiaceae</taxon>
        <taxon>Clostridium</taxon>
    </lineage>
</organism>
<reference evidence="1" key="1">
    <citation type="submission" date="2020-11" db="EMBL/GenBank/DDBJ databases">
        <authorList>
            <person name="Thieme N."/>
            <person name="Liebl W."/>
            <person name="Zverlov V."/>
        </authorList>
    </citation>
    <scope>NUCLEOTIDE SEQUENCE</scope>
    <source>
        <strain evidence="1">NT08</strain>
    </source>
</reference>
<dbReference type="AlphaFoldDB" id="A0AAE2V0I2"/>
<proteinExistence type="predicted"/>
<name>A0AAE2V0I2_CLOBE</name>